<dbReference type="PATRIC" id="fig|1263867.3.peg.1513"/>
<comment type="caution">
    <text evidence="2">The sequence shown here is derived from an EMBL/GenBank/DDBJ whole genome shotgun (WGS) entry which is preliminary data.</text>
</comment>
<accession>M2AL03</accession>
<protein>
    <submittedName>
        <fullName evidence="2">Uncharacterized protein</fullName>
    </submittedName>
</protein>
<feature type="region of interest" description="Disordered" evidence="1">
    <location>
        <begin position="1"/>
        <end position="23"/>
    </location>
</feature>
<evidence type="ECO:0000313" key="3">
    <source>
        <dbReference type="Proteomes" id="UP000011529"/>
    </source>
</evidence>
<reference evidence="2" key="2">
    <citation type="journal article" date="2013" name="Mar. Genomics">
        <title>Expression of sulfatases in Rhodopirellula baltica and the diversity of sulfatases in the genus Rhodopirellula.</title>
        <authorList>
            <person name="Wegner C.E."/>
            <person name="Richter-Heitmann T."/>
            <person name="Klindworth A."/>
            <person name="Klockow C."/>
            <person name="Richter M."/>
            <person name="Achstetter T."/>
            <person name="Glockner F.O."/>
            <person name="Harder J."/>
        </authorList>
    </citation>
    <scope>NUCLEOTIDE SEQUENCE [LARGE SCALE GENOMIC DNA]</scope>
    <source>
        <strain evidence="2">6C</strain>
    </source>
</reference>
<dbReference type="EMBL" id="ANMO01000085">
    <property type="protein sequence ID" value="EMB17800.1"/>
    <property type="molecule type" value="Genomic_DNA"/>
</dbReference>
<gene>
    <name evidence="2" type="ORF">RE6C_01431</name>
</gene>
<reference evidence="2" key="1">
    <citation type="submission" date="2012-11" db="EMBL/GenBank/DDBJ databases">
        <title>Permanent draft genomes of Rhodopirellula europaea strain SH398 and 6C.</title>
        <authorList>
            <person name="Richter M."/>
            <person name="Richter-Heitmann T."/>
            <person name="Frank C."/>
            <person name="Harder J."/>
            <person name="Glockner F.O."/>
        </authorList>
    </citation>
    <scope>NUCLEOTIDE SEQUENCE</scope>
    <source>
        <strain evidence="2">6C</strain>
    </source>
</reference>
<evidence type="ECO:0000256" key="1">
    <source>
        <dbReference type="SAM" id="MobiDB-lite"/>
    </source>
</evidence>
<evidence type="ECO:0000313" key="2">
    <source>
        <dbReference type="EMBL" id="EMB17800.1"/>
    </source>
</evidence>
<feature type="compositionally biased region" description="Basic and acidic residues" evidence="1">
    <location>
        <begin position="1"/>
        <end position="12"/>
    </location>
</feature>
<name>M2AL03_9BACT</name>
<proteinExistence type="predicted"/>
<dbReference type="Proteomes" id="UP000011529">
    <property type="component" value="Unassembled WGS sequence"/>
</dbReference>
<keyword evidence="3" id="KW-1185">Reference proteome</keyword>
<sequence>MRSRFHWPDHVQRQSHQSMPFKQELPMKFSDSVRLVCTRGGRIHW</sequence>
<dbReference type="AlphaFoldDB" id="M2AL03"/>
<organism evidence="2 3">
    <name type="scientific">Rhodopirellula europaea 6C</name>
    <dbReference type="NCBI Taxonomy" id="1263867"/>
    <lineage>
        <taxon>Bacteria</taxon>
        <taxon>Pseudomonadati</taxon>
        <taxon>Planctomycetota</taxon>
        <taxon>Planctomycetia</taxon>
        <taxon>Pirellulales</taxon>
        <taxon>Pirellulaceae</taxon>
        <taxon>Rhodopirellula</taxon>
    </lineage>
</organism>